<protein>
    <submittedName>
        <fullName evidence="1">Uncharacterized protein</fullName>
    </submittedName>
</protein>
<reference evidence="1" key="1">
    <citation type="submission" date="2014-09" db="EMBL/GenBank/DDBJ databases">
        <authorList>
            <person name="Magalhaes I.L.F."/>
            <person name="Oliveira U."/>
            <person name="Santos F.R."/>
            <person name="Vidigal T.H.D.A."/>
            <person name="Brescovit A.D."/>
            <person name="Santos A.J."/>
        </authorList>
    </citation>
    <scope>NUCLEOTIDE SEQUENCE</scope>
    <source>
        <tissue evidence="1">Shoot tissue taken approximately 20 cm above the soil surface</tissue>
    </source>
</reference>
<name>A0A0A9HQP6_ARUDO</name>
<evidence type="ECO:0000313" key="1">
    <source>
        <dbReference type="EMBL" id="JAE38124.1"/>
    </source>
</evidence>
<proteinExistence type="predicted"/>
<dbReference type="EMBL" id="GBRH01159772">
    <property type="protein sequence ID" value="JAE38124.1"/>
    <property type="molecule type" value="Transcribed_RNA"/>
</dbReference>
<sequence length="113" mass="12820">MAISDVHYDIISDDDHMPGHNVHGDKCSRAKEVEQKGSFFTILSWPGGVSFRIVNYSTAAATNEIPKSLDWILENRQHWIHVSKVLKQVQTSYRRFIVCSLVNGLEHAVKEQG</sequence>
<dbReference type="AlphaFoldDB" id="A0A0A9HQP6"/>
<reference evidence="1" key="2">
    <citation type="journal article" date="2015" name="Data Brief">
        <title>Shoot transcriptome of the giant reed, Arundo donax.</title>
        <authorList>
            <person name="Barrero R.A."/>
            <person name="Guerrero F.D."/>
            <person name="Moolhuijzen P."/>
            <person name="Goolsby J.A."/>
            <person name="Tidwell J."/>
            <person name="Bellgard S.E."/>
            <person name="Bellgard M.I."/>
        </authorList>
    </citation>
    <scope>NUCLEOTIDE SEQUENCE</scope>
    <source>
        <tissue evidence="1">Shoot tissue taken approximately 20 cm above the soil surface</tissue>
    </source>
</reference>
<accession>A0A0A9HQP6</accession>
<organism evidence="1">
    <name type="scientific">Arundo donax</name>
    <name type="common">Giant reed</name>
    <name type="synonym">Donax arundinaceus</name>
    <dbReference type="NCBI Taxonomy" id="35708"/>
    <lineage>
        <taxon>Eukaryota</taxon>
        <taxon>Viridiplantae</taxon>
        <taxon>Streptophyta</taxon>
        <taxon>Embryophyta</taxon>
        <taxon>Tracheophyta</taxon>
        <taxon>Spermatophyta</taxon>
        <taxon>Magnoliopsida</taxon>
        <taxon>Liliopsida</taxon>
        <taxon>Poales</taxon>
        <taxon>Poaceae</taxon>
        <taxon>PACMAD clade</taxon>
        <taxon>Arundinoideae</taxon>
        <taxon>Arundineae</taxon>
        <taxon>Arundo</taxon>
    </lineage>
</organism>